<dbReference type="PANTHER" id="PTHR39611">
    <property type="entry name" value="HYDROXYPROLINE-RICH GLYCOPROTEIN DZ-HRGP-RELATED"/>
    <property type="match status" value="1"/>
</dbReference>
<evidence type="ECO:0000313" key="4">
    <source>
        <dbReference type="Proteomes" id="UP000481861"/>
    </source>
</evidence>
<feature type="region of interest" description="Disordered" evidence="1">
    <location>
        <begin position="381"/>
        <end position="613"/>
    </location>
</feature>
<dbReference type="Proteomes" id="UP000481861">
    <property type="component" value="Unassembled WGS sequence"/>
</dbReference>
<sequence length="613" mass="68824">MAAYDGYRNPQDYPSSYNNTYDSRSYQPSSYRDETAFNDVSRPRSRSSSNNRSDGLRQQPLNTALNNAFEHSDTARAVHPDVIAQITAEVKRSLLNEIKLNGVGGAIPQPQPTHAPPPPHPQSPTDTSASFPTRNVYTPPSPRHPDYSSYGSASPDPSPPDRLYDGTDEKPTPRVERSIPIDIPHDSTARSRPVPASRMSQDFSPIEKMWQHLFDAQGQPTPRLGQFLRGLAVHLIDDYEPKGSLVITPAKMLKFYDDVKLHDENYPWHMLFGKPSSTLSKIYREMRCQHHLVQENPAAPPEIPALTPDGFQEWMTVMILAYPDAEFERLSKAVLDMPISNADNSRERFPKELPRRLFPSQENLQAQQRCAAILSAEGVGPLRRAPTFPPPPPPPMDQSTGSIPNLERERSPYVSQPDSRAVYSDDEYEEPLSIPLERERKPYASAPGGGKVYNDPSSSMHSESSVHDQRRRAQSTTNHNQWAPPSGVASQPQHHPRTASNVAGRRPRSPSFSSYGTRSDPSVRDIPGSYYSSNMHDPEEENRRFAKDADSKRSEWARRHAEDESGGAHHRRSTNATDNPYDPQPRSAYDSDYYGGRGGTNGYDSKGYEPRRY</sequence>
<feature type="compositionally biased region" description="Basic and acidic residues" evidence="1">
    <location>
        <begin position="162"/>
        <end position="189"/>
    </location>
</feature>
<evidence type="ECO:0000313" key="3">
    <source>
        <dbReference type="EMBL" id="KAF2872919.1"/>
    </source>
</evidence>
<evidence type="ECO:0000259" key="2">
    <source>
        <dbReference type="Pfam" id="PF24355"/>
    </source>
</evidence>
<accession>A0A7C8MAI4</accession>
<dbReference type="InterPro" id="IPR055936">
    <property type="entry name" value="DUF7514"/>
</dbReference>
<feature type="domain" description="DUF7514" evidence="2">
    <location>
        <begin position="212"/>
        <end position="373"/>
    </location>
</feature>
<feature type="compositionally biased region" description="Polar residues" evidence="1">
    <location>
        <begin position="126"/>
        <end position="138"/>
    </location>
</feature>
<feature type="compositionally biased region" description="Polar residues" evidence="1">
    <location>
        <begin position="12"/>
        <end position="30"/>
    </location>
</feature>
<gene>
    <name evidence="3" type="ORF">BDV95DRAFT_360535</name>
</gene>
<dbReference type="OrthoDB" id="5413703at2759"/>
<dbReference type="PANTHER" id="PTHR39611:SF1">
    <property type="entry name" value="HYDROXYPROLINE-RICH GLYCOPROTEIN DZ-HRGP"/>
    <property type="match status" value="1"/>
</dbReference>
<name>A0A7C8MAI4_9PLEO</name>
<feature type="compositionally biased region" description="Basic and acidic residues" evidence="1">
    <location>
        <begin position="541"/>
        <end position="567"/>
    </location>
</feature>
<feature type="compositionally biased region" description="Pro residues" evidence="1">
    <location>
        <begin position="109"/>
        <end position="122"/>
    </location>
</feature>
<dbReference type="Pfam" id="PF24355">
    <property type="entry name" value="DUF7514"/>
    <property type="match status" value="1"/>
</dbReference>
<protein>
    <recommendedName>
        <fullName evidence="2">DUF7514 domain-containing protein</fullName>
    </recommendedName>
</protein>
<comment type="caution">
    <text evidence="3">The sequence shown here is derived from an EMBL/GenBank/DDBJ whole genome shotgun (WGS) entry which is preliminary data.</text>
</comment>
<feature type="compositionally biased region" description="Pro residues" evidence="1">
    <location>
        <begin position="387"/>
        <end position="396"/>
    </location>
</feature>
<dbReference type="AlphaFoldDB" id="A0A7C8MAI4"/>
<feature type="region of interest" description="Disordered" evidence="1">
    <location>
        <begin position="102"/>
        <end position="199"/>
    </location>
</feature>
<feature type="compositionally biased region" description="Polar residues" evidence="1">
    <location>
        <begin position="510"/>
        <end position="520"/>
    </location>
</feature>
<reference evidence="3 4" key="1">
    <citation type="submission" date="2020-01" db="EMBL/GenBank/DDBJ databases">
        <authorList>
            <consortium name="DOE Joint Genome Institute"/>
            <person name="Haridas S."/>
            <person name="Albert R."/>
            <person name="Binder M."/>
            <person name="Bloem J."/>
            <person name="Labutti K."/>
            <person name="Salamov A."/>
            <person name="Andreopoulos B."/>
            <person name="Baker S.E."/>
            <person name="Barry K."/>
            <person name="Bills G."/>
            <person name="Bluhm B.H."/>
            <person name="Cannon C."/>
            <person name="Castanera R."/>
            <person name="Culley D.E."/>
            <person name="Daum C."/>
            <person name="Ezra D."/>
            <person name="Gonzalez J.B."/>
            <person name="Henrissat B."/>
            <person name="Kuo A."/>
            <person name="Liang C."/>
            <person name="Lipzen A."/>
            <person name="Lutzoni F."/>
            <person name="Magnuson J."/>
            <person name="Mondo S."/>
            <person name="Nolan M."/>
            <person name="Ohm R."/>
            <person name="Pangilinan J."/>
            <person name="Park H.-J.H."/>
            <person name="Ramirez L."/>
            <person name="Alfaro M."/>
            <person name="Sun H."/>
            <person name="Tritt A."/>
            <person name="Yoshinaga Y."/>
            <person name="Zwiers L.-H.L."/>
            <person name="Turgeon B.G."/>
            <person name="Goodwin S.B."/>
            <person name="Spatafora J.W."/>
            <person name="Crous P.W."/>
            <person name="Grigoriev I.V."/>
        </authorList>
    </citation>
    <scope>NUCLEOTIDE SEQUENCE [LARGE SCALE GENOMIC DNA]</scope>
    <source>
        <strain evidence="3 4">CBS 611.86</strain>
    </source>
</reference>
<proteinExistence type="predicted"/>
<feature type="compositionally biased region" description="Polar residues" evidence="1">
    <location>
        <begin position="474"/>
        <end position="501"/>
    </location>
</feature>
<organism evidence="3 4">
    <name type="scientific">Massariosphaeria phaeospora</name>
    <dbReference type="NCBI Taxonomy" id="100035"/>
    <lineage>
        <taxon>Eukaryota</taxon>
        <taxon>Fungi</taxon>
        <taxon>Dikarya</taxon>
        <taxon>Ascomycota</taxon>
        <taxon>Pezizomycotina</taxon>
        <taxon>Dothideomycetes</taxon>
        <taxon>Pleosporomycetidae</taxon>
        <taxon>Pleosporales</taxon>
        <taxon>Pleosporales incertae sedis</taxon>
        <taxon>Massariosphaeria</taxon>
    </lineage>
</organism>
<dbReference type="EMBL" id="JAADJZ010000008">
    <property type="protein sequence ID" value="KAF2872919.1"/>
    <property type="molecule type" value="Genomic_DNA"/>
</dbReference>
<keyword evidence="4" id="KW-1185">Reference proteome</keyword>
<feature type="region of interest" description="Disordered" evidence="1">
    <location>
        <begin position="1"/>
        <end position="59"/>
    </location>
</feature>
<evidence type="ECO:0000256" key="1">
    <source>
        <dbReference type="SAM" id="MobiDB-lite"/>
    </source>
</evidence>